<keyword evidence="1" id="KW-1133">Transmembrane helix</keyword>
<gene>
    <name evidence="2" type="ORF">F0L17_13635</name>
</gene>
<evidence type="ECO:0000256" key="1">
    <source>
        <dbReference type="SAM" id="Phobius"/>
    </source>
</evidence>
<keyword evidence="3" id="KW-1185">Reference proteome</keyword>
<comment type="caution">
    <text evidence="2">The sequence shown here is derived from an EMBL/GenBank/DDBJ whole genome shotgun (WGS) entry which is preliminary data.</text>
</comment>
<organism evidence="2 3">
    <name type="scientific">Streptomyces taklimakanensis</name>
    <dbReference type="NCBI Taxonomy" id="2569853"/>
    <lineage>
        <taxon>Bacteria</taxon>
        <taxon>Bacillati</taxon>
        <taxon>Actinomycetota</taxon>
        <taxon>Actinomycetes</taxon>
        <taxon>Kitasatosporales</taxon>
        <taxon>Streptomycetaceae</taxon>
        <taxon>Streptomyces</taxon>
    </lineage>
</organism>
<dbReference type="RefSeq" id="WP_155071288.1">
    <property type="nucleotide sequence ID" value="NZ_WIXO01000001.1"/>
</dbReference>
<protein>
    <submittedName>
        <fullName evidence="2">Uncharacterized protein</fullName>
    </submittedName>
</protein>
<feature type="transmembrane region" description="Helical" evidence="1">
    <location>
        <begin position="39"/>
        <end position="58"/>
    </location>
</feature>
<proteinExistence type="predicted"/>
<dbReference type="Proteomes" id="UP000473014">
    <property type="component" value="Unassembled WGS sequence"/>
</dbReference>
<accession>A0A6G2BD41</accession>
<dbReference type="EMBL" id="WIXO01000001">
    <property type="protein sequence ID" value="MTE20134.1"/>
    <property type="molecule type" value="Genomic_DNA"/>
</dbReference>
<evidence type="ECO:0000313" key="2">
    <source>
        <dbReference type="EMBL" id="MTE20134.1"/>
    </source>
</evidence>
<dbReference type="AlphaFoldDB" id="A0A6G2BD41"/>
<reference evidence="2 3" key="1">
    <citation type="submission" date="2019-11" db="EMBL/GenBank/DDBJ databases">
        <authorList>
            <person name="Yuan L."/>
        </authorList>
    </citation>
    <scope>NUCLEOTIDE SEQUENCE [LARGE SCALE GENOMIC DNA]</scope>
    <source>
        <strain evidence="2 3">TRM43335</strain>
    </source>
</reference>
<keyword evidence="1" id="KW-0472">Membrane</keyword>
<evidence type="ECO:0000313" key="3">
    <source>
        <dbReference type="Proteomes" id="UP000473014"/>
    </source>
</evidence>
<name>A0A6G2BD41_9ACTN</name>
<keyword evidence="1" id="KW-0812">Transmembrane</keyword>
<sequence length="59" mass="5962">MTLNNLVLAMVVVVLTLLVAFALGALVCSRPTLNGPVQAAMGGITTMVALLAVLVAVAR</sequence>